<dbReference type="PANTHER" id="PTHR32347">
    <property type="entry name" value="EFFLUX SYSTEM COMPONENT YKNX-RELATED"/>
    <property type="match status" value="1"/>
</dbReference>
<evidence type="ECO:0000256" key="3">
    <source>
        <dbReference type="SAM" id="Coils"/>
    </source>
</evidence>
<name>A0A1G2IWR5_9BACT</name>
<evidence type="ECO:0000256" key="5">
    <source>
        <dbReference type="SAM" id="Phobius"/>
    </source>
</evidence>
<dbReference type="InterPro" id="IPR058625">
    <property type="entry name" value="MdtA-like_BSH"/>
</dbReference>
<evidence type="ECO:0000256" key="1">
    <source>
        <dbReference type="ARBA" id="ARBA00004196"/>
    </source>
</evidence>
<evidence type="ECO:0000313" key="10">
    <source>
        <dbReference type="Proteomes" id="UP000178650"/>
    </source>
</evidence>
<gene>
    <name evidence="9" type="ORF">A2358_03975</name>
</gene>
<comment type="subcellular location">
    <subcellularLocation>
        <location evidence="1">Cell envelope</location>
    </subcellularLocation>
</comment>
<dbReference type="InterPro" id="IPR058636">
    <property type="entry name" value="Beta-barrel_YknX"/>
</dbReference>
<feature type="coiled-coil region" evidence="3">
    <location>
        <begin position="108"/>
        <end position="135"/>
    </location>
</feature>
<dbReference type="Proteomes" id="UP000178650">
    <property type="component" value="Unassembled WGS sequence"/>
</dbReference>
<evidence type="ECO:0000256" key="2">
    <source>
        <dbReference type="ARBA" id="ARBA00023054"/>
    </source>
</evidence>
<feature type="domain" description="Multidrug resistance protein MdtA-like barrel-sandwich hybrid" evidence="6">
    <location>
        <begin position="75"/>
        <end position="380"/>
    </location>
</feature>
<organism evidence="9 10">
    <name type="scientific">Candidatus Staskawiczbacteria bacterium RIFOXYB1_FULL_37_44</name>
    <dbReference type="NCBI Taxonomy" id="1802223"/>
    <lineage>
        <taxon>Bacteria</taxon>
        <taxon>Candidatus Staskawicziibacteriota</taxon>
    </lineage>
</organism>
<protein>
    <submittedName>
        <fullName evidence="9">Uncharacterized protein</fullName>
    </submittedName>
</protein>
<feature type="compositionally biased region" description="Polar residues" evidence="4">
    <location>
        <begin position="529"/>
        <end position="543"/>
    </location>
</feature>
<sequence>MINIIKKIASVIKVFTLKHKIISLIIILCLLGGGFWIYKSLTNNDGQTSYVLGAVAKGTIISSISGTGQVSAFDKIDVKPKVSGKIVYINIQKDNEIKAGTFLAQIDARDAQSAVQSAENDLDSARLSLTDINGEAKDALDAAYDKGLDALTTTYKDLASMKANLDSMFLESSYNGNDSDINYYLDFVRFYDEKTNDLSFWITDAKQKYSDMQKNMDTVEEIGWTISKNSQASQIENIVAETYNSVKIFLDLIRQTSNLTQRYQKISETKNLTTPIKTAATTTQITQLSAALEALIKDTATLLTAKSDITAKKVALSKANIDIKSQNLSMQKYENALLDAKENLAKYYIYSSIDGIISAVDSTIKTGDIISSGIVLGSIVTKQQVIEISLNEVDAVKVKTGQKVTIAFDALPDITATGSVVDVDIVGVVSQGVVSYGVKIALDIIDSQIKPGMSGSVNIITETKQNVLTVPNGAVKSKNEAYYVLVPGSPAPIQKTVEVGVADDTNTEIISGLAEGDQIVIRTISNSKSATPTIPSTTRQATQGLFGPGGR</sequence>
<evidence type="ECO:0000313" key="9">
    <source>
        <dbReference type="EMBL" id="OGZ79113.1"/>
    </source>
</evidence>
<evidence type="ECO:0000256" key="4">
    <source>
        <dbReference type="SAM" id="MobiDB-lite"/>
    </source>
</evidence>
<dbReference type="Pfam" id="PF25917">
    <property type="entry name" value="BSH_RND"/>
    <property type="match status" value="1"/>
</dbReference>
<dbReference type="Pfam" id="PF25990">
    <property type="entry name" value="Beta-barrel_YknX"/>
    <property type="match status" value="1"/>
</dbReference>
<accession>A0A1G2IWR5</accession>
<dbReference type="Pfam" id="PF25967">
    <property type="entry name" value="RND-MFP_C"/>
    <property type="match status" value="1"/>
</dbReference>
<comment type="caution">
    <text evidence="9">The sequence shown here is derived from an EMBL/GenBank/DDBJ whole genome shotgun (WGS) entry which is preliminary data.</text>
</comment>
<dbReference type="Gene3D" id="2.40.50.100">
    <property type="match status" value="1"/>
</dbReference>
<keyword evidence="5" id="KW-0812">Transmembrane</keyword>
<feature type="region of interest" description="Disordered" evidence="4">
    <location>
        <begin position="529"/>
        <end position="551"/>
    </location>
</feature>
<dbReference type="EMBL" id="MHPJ01000009">
    <property type="protein sequence ID" value="OGZ79113.1"/>
    <property type="molecule type" value="Genomic_DNA"/>
</dbReference>
<dbReference type="AlphaFoldDB" id="A0A1G2IWR5"/>
<dbReference type="InterPro" id="IPR058627">
    <property type="entry name" value="MdtA-like_C"/>
</dbReference>
<evidence type="ECO:0000259" key="7">
    <source>
        <dbReference type="Pfam" id="PF25967"/>
    </source>
</evidence>
<dbReference type="Gene3D" id="1.10.287.470">
    <property type="entry name" value="Helix hairpin bin"/>
    <property type="match status" value="1"/>
</dbReference>
<keyword evidence="5" id="KW-0472">Membrane</keyword>
<evidence type="ECO:0000259" key="6">
    <source>
        <dbReference type="Pfam" id="PF25917"/>
    </source>
</evidence>
<feature type="domain" description="YknX-like beta-barrel" evidence="8">
    <location>
        <begin position="386"/>
        <end position="459"/>
    </location>
</feature>
<dbReference type="Gene3D" id="2.40.420.20">
    <property type="match status" value="1"/>
</dbReference>
<proteinExistence type="predicted"/>
<dbReference type="InterPro" id="IPR050465">
    <property type="entry name" value="UPF0194_transport"/>
</dbReference>
<reference evidence="9 10" key="1">
    <citation type="journal article" date="2016" name="Nat. Commun.">
        <title>Thousands of microbial genomes shed light on interconnected biogeochemical processes in an aquifer system.</title>
        <authorList>
            <person name="Anantharaman K."/>
            <person name="Brown C.T."/>
            <person name="Hug L.A."/>
            <person name="Sharon I."/>
            <person name="Castelle C.J."/>
            <person name="Probst A.J."/>
            <person name="Thomas B.C."/>
            <person name="Singh A."/>
            <person name="Wilkins M.J."/>
            <person name="Karaoz U."/>
            <person name="Brodie E.L."/>
            <person name="Williams K.H."/>
            <person name="Hubbard S.S."/>
            <person name="Banfield J.F."/>
        </authorList>
    </citation>
    <scope>NUCLEOTIDE SEQUENCE [LARGE SCALE GENOMIC DNA]</scope>
</reference>
<evidence type="ECO:0000259" key="8">
    <source>
        <dbReference type="Pfam" id="PF25990"/>
    </source>
</evidence>
<dbReference type="GO" id="GO:0030313">
    <property type="term" value="C:cell envelope"/>
    <property type="evidence" value="ECO:0007669"/>
    <property type="project" value="UniProtKB-SubCell"/>
</dbReference>
<dbReference type="Gene3D" id="2.40.30.170">
    <property type="match status" value="1"/>
</dbReference>
<dbReference type="SUPFAM" id="SSF111369">
    <property type="entry name" value="HlyD-like secretion proteins"/>
    <property type="match status" value="1"/>
</dbReference>
<keyword evidence="5" id="KW-1133">Transmembrane helix</keyword>
<dbReference type="STRING" id="1802223.A2358_03975"/>
<feature type="domain" description="Multidrug resistance protein MdtA-like C-terminal permuted SH3" evidence="7">
    <location>
        <begin position="466"/>
        <end position="524"/>
    </location>
</feature>
<feature type="transmembrane region" description="Helical" evidence="5">
    <location>
        <begin position="21"/>
        <end position="38"/>
    </location>
</feature>
<keyword evidence="2 3" id="KW-0175">Coiled coil</keyword>